<accession>A0A7D4BGY7</accession>
<evidence type="ECO:0000256" key="1">
    <source>
        <dbReference type="ARBA" id="ARBA00004141"/>
    </source>
</evidence>
<dbReference type="Gene3D" id="2.40.50.140">
    <property type="entry name" value="Nucleic acid-binding proteins"/>
    <property type="match status" value="1"/>
</dbReference>
<dbReference type="RefSeq" id="WP_173221300.1">
    <property type="nucleotide sequence ID" value="NZ_CP048104.1"/>
</dbReference>
<dbReference type="KEGG" id="kpul:GXN76_05710"/>
<evidence type="ECO:0000313" key="7">
    <source>
        <dbReference type="EMBL" id="QKG84015.1"/>
    </source>
</evidence>
<dbReference type="EMBL" id="CP048104">
    <property type="protein sequence ID" value="QKG84015.1"/>
    <property type="molecule type" value="Genomic_DNA"/>
</dbReference>
<dbReference type="AlphaFoldDB" id="A0A7D4BGY7"/>
<evidence type="ECO:0000256" key="4">
    <source>
        <dbReference type="ARBA" id="ARBA00023136"/>
    </source>
</evidence>
<dbReference type="GO" id="GO:0005886">
    <property type="term" value="C:plasma membrane"/>
    <property type="evidence" value="ECO:0007669"/>
    <property type="project" value="TreeGrafter"/>
</dbReference>
<dbReference type="InterPro" id="IPR052165">
    <property type="entry name" value="Membrane_assoc_protease"/>
</dbReference>
<dbReference type="Proteomes" id="UP000503088">
    <property type="component" value="Chromosome"/>
</dbReference>
<evidence type="ECO:0000313" key="8">
    <source>
        <dbReference type="Proteomes" id="UP000503088"/>
    </source>
</evidence>
<keyword evidence="2 5" id="KW-0812">Transmembrane</keyword>
<proteinExistence type="predicted"/>
<protein>
    <submittedName>
        <fullName evidence="7">Nodulation protein NfeD</fullName>
    </submittedName>
</protein>
<comment type="subcellular location">
    <subcellularLocation>
        <location evidence="1">Membrane</location>
        <topology evidence="1">Multi-pass membrane protein</topology>
    </subcellularLocation>
</comment>
<dbReference type="PANTHER" id="PTHR33507">
    <property type="entry name" value="INNER MEMBRANE PROTEIN YBBJ"/>
    <property type="match status" value="1"/>
</dbReference>
<reference evidence="7 8" key="1">
    <citation type="submission" date="2020-01" db="EMBL/GenBank/DDBJ databases">
        <authorList>
            <person name="Gulvik C.A."/>
            <person name="Batra D.G."/>
        </authorList>
    </citation>
    <scope>NUCLEOTIDE SEQUENCE [LARGE SCALE GENOMIC DNA]</scope>
    <source>
        <strain evidence="7 8">W9323</strain>
    </source>
</reference>
<feature type="transmembrane region" description="Helical" evidence="5">
    <location>
        <begin position="99"/>
        <end position="122"/>
    </location>
</feature>
<sequence>MTFFESGLGSGLIVFLAGMFLVTEFLVKSRGLAGIAGLGLLVFYSMLHNPEMNLWMIGILLIGLAMLVLDGKFIQDGTLAAIGLVLMLIGLVIPTGDWMVGTVVGGMWILGILCGFLSLKVLPRRDMWDRMVLKSTLTREGGYSSINSKYRDLVGKKGVTVTDLRPTGTIEIEGEYYSGVSNGVWVKKDTPLQVISVDGTRILIEPLEEGESGNPE</sequence>
<dbReference type="InterPro" id="IPR002810">
    <property type="entry name" value="NfeD-like_C"/>
</dbReference>
<dbReference type="SUPFAM" id="SSF141322">
    <property type="entry name" value="NfeD domain-like"/>
    <property type="match status" value="1"/>
</dbReference>
<organism evidence="7 8">
    <name type="scientific">Kroppenstedtia pulmonis</name>
    <dbReference type="NCBI Taxonomy" id="1380685"/>
    <lineage>
        <taxon>Bacteria</taxon>
        <taxon>Bacillati</taxon>
        <taxon>Bacillota</taxon>
        <taxon>Bacilli</taxon>
        <taxon>Bacillales</taxon>
        <taxon>Thermoactinomycetaceae</taxon>
        <taxon>Kroppenstedtia</taxon>
    </lineage>
</organism>
<feature type="transmembrane region" description="Helical" evidence="5">
    <location>
        <begin position="30"/>
        <end position="47"/>
    </location>
</feature>
<evidence type="ECO:0000256" key="5">
    <source>
        <dbReference type="SAM" id="Phobius"/>
    </source>
</evidence>
<feature type="transmembrane region" description="Helical" evidence="5">
    <location>
        <begin position="76"/>
        <end position="93"/>
    </location>
</feature>
<dbReference type="Pfam" id="PF01957">
    <property type="entry name" value="NfeD"/>
    <property type="match status" value="1"/>
</dbReference>
<feature type="transmembrane region" description="Helical" evidence="5">
    <location>
        <begin position="53"/>
        <end position="69"/>
    </location>
</feature>
<keyword evidence="8" id="KW-1185">Reference proteome</keyword>
<evidence type="ECO:0000256" key="3">
    <source>
        <dbReference type="ARBA" id="ARBA00022989"/>
    </source>
</evidence>
<keyword evidence="4 5" id="KW-0472">Membrane</keyword>
<dbReference type="PANTHER" id="PTHR33507:SF3">
    <property type="entry name" value="INNER MEMBRANE PROTEIN YBBJ"/>
    <property type="match status" value="1"/>
</dbReference>
<feature type="domain" description="NfeD-like C-terminal" evidence="6">
    <location>
        <begin position="152"/>
        <end position="206"/>
    </location>
</feature>
<feature type="transmembrane region" description="Helical" evidence="5">
    <location>
        <begin position="6"/>
        <end position="23"/>
    </location>
</feature>
<dbReference type="InterPro" id="IPR012340">
    <property type="entry name" value="NA-bd_OB-fold"/>
</dbReference>
<gene>
    <name evidence="7" type="ORF">GXN76_05710</name>
</gene>
<name>A0A7D4BGY7_9BACL</name>
<evidence type="ECO:0000256" key="2">
    <source>
        <dbReference type="ARBA" id="ARBA00022692"/>
    </source>
</evidence>
<evidence type="ECO:0000259" key="6">
    <source>
        <dbReference type="Pfam" id="PF01957"/>
    </source>
</evidence>
<keyword evidence="3 5" id="KW-1133">Transmembrane helix</keyword>